<sequence length="94" mass="10648">MSTTTLRLPPDLRDRVSKLAEESGKTSHSFMLEAIAERVANEELRRGFFNDGNARLANMLDAGIGIEWTEMREYLRGRAAGTDAVPPKVKRWRD</sequence>
<dbReference type="EMBL" id="FCOL02000065">
    <property type="protein sequence ID" value="SAL81725.1"/>
    <property type="molecule type" value="Genomic_DNA"/>
</dbReference>
<dbReference type="Proteomes" id="UP000054925">
    <property type="component" value="Unassembled WGS sequence"/>
</dbReference>
<evidence type="ECO:0000313" key="1">
    <source>
        <dbReference type="EMBL" id="SAL81725.1"/>
    </source>
</evidence>
<organism evidence="1 2">
    <name type="scientific">Caballeronia terrestris</name>
    <dbReference type="NCBI Taxonomy" id="1226301"/>
    <lineage>
        <taxon>Bacteria</taxon>
        <taxon>Pseudomonadati</taxon>
        <taxon>Pseudomonadota</taxon>
        <taxon>Betaproteobacteria</taxon>
        <taxon>Burkholderiales</taxon>
        <taxon>Burkholderiaceae</taxon>
        <taxon>Caballeronia</taxon>
    </lineage>
</organism>
<dbReference type="RefSeq" id="WP_087659687.1">
    <property type="nucleotide sequence ID" value="NZ_FCOL02000065.1"/>
</dbReference>
<dbReference type="GO" id="GO:0006355">
    <property type="term" value="P:regulation of DNA-templated transcription"/>
    <property type="evidence" value="ECO:0007669"/>
    <property type="project" value="InterPro"/>
</dbReference>
<name>A0A158KL57_9BURK</name>
<dbReference type="AlphaFoldDB" id="A0A158KL57"/>
<dbReference type="Gene3D" id="1.10.1220.10">
    <property type="entry name" value="Met repressor-like"/>
    <property type="match status" value="1"/>
</dbReference>
<protein>
    <submittedName>
        <fullName evidence="1">Ribbon-helix-helix protein, copG family</fullName>
    </submittedName>
</protein>
<accession>A0A158KL57</accession>
<reference evidence="1" key="1">
    <citation type="submission" date="2016-01" db="EMBL/GenBank/DDBJ databases">
        <authorList>
            <person name="Peeters C."/>
        </authorList>
    </citation>
    <scope>NUCLEOTIDE SEQUENCE [LARGE SCALE GENOMIC DNA]</scope>
    <source>
        <strain evidence="1">LMG 22937</strain>
    </source>
</reference>
<gene>
    <name evidence="1" type="ORF">AWB67_05921</name>
</gene>
<dbReference type="InterPro" id="IPR010985">
    <property type="entry name" value="Ribbon_hlx_hlx"/>
</dbReference>
<keyword evidence="2" id="KW-1185">Reference proteome</keyword>
<dbReference type="SUPFAM" id="SSF47598">
    <property type="entry name" value="Ribbon-helix-helix"/>
    <property type="match status" value="1"/>
</dbReference>
<proteinExistence type="predicted"/>
<dbReference type="InterPro" id="IPR013321">
    <property type="entry name" value="Arc_rbn_hlx_hlx"/>
</dbReference>
<evidence type="ECO:0000313" key="2">
    <source>
        <dbReference type="Proteomes" id="UP000054925"/>
    </source>
</evidence>
<comment type="caution">
    <text evidence="1">The sequence shown here is derived from an EMBL/GenBank/DDBJ whole genome shotgun (WGS) entry which is preliminary data.</text>
</comment>
<dbReference type="OrthoDB" id="7062343at2"/>